<feature type="transmembrane region" description="Helical" evidence="1">
    <location>
        <begin position="20"/>
        <end position="38"/>
    </location>
</feature>
<dbReference type="Proteomes" id="UP000241514">
    <property type="component" value="Unassembled WGS sequence"/>
</dbReference>
<dbReference type="Pfam" id="PF11743">
    <property type="entry name" value="DUF3301"/>
    <property type="match status" value="1"/>
</dbReference>
<organism evidence="2 3">
    <name type="scientific">Pseudidiomarina aestuarii</name>
    <dbReference type="NCBI Taxonomy" id="624146"/>
    <lineage>
        <taxon>Bacteria</taxon>
        <taxon>Pseudomonadati</taxon>
        <taxon>Pseudomonadota</taxon>
        <taxon>Gammaproteobacteria</taxon>
        <taxon>Alteromonadales</taxon>
        <taxon>Idiomarinaceae</taxon>
        <taxon>Pseudidiomarina</taxon>
    </lineage>
</organism>
<evidence type="ECO:0000256" key="1">
    <source>
        <dbReference type="SAM" id="Phobius"/>
    </source>
</evidence>
<comment type="caution">
    <text evidence="2">The sequence shown here is derived from an EMBL/GenBank/DDBJ whole genome shotgun (WGS) entry which is preliminary data.</text>
</comment>
<protein>
    <submittedName>
        <fullName evidence="2">DUF3301 domain-containing protein</fullName>
    </submittedName>
</protein>
<reference evidence="2 3" key="1">
    <citation type="submission" date="2018-03" db="EMBL/GenBank/DDBJ databases">
        <title>Cross-interface Injection: A General Nanoliter Liquid Handling Method Applied to Single Cells Genome Amplification Automated Nanoliter Liquid Handling Applied to Single Cell Multiple Displacement Amplification.</title>
        <authorList>
            <person name="Yun J."/>
            <person name="Xu P."/>
            <person name="Xu J."/>
            <person name="Dai X."/>
            <person name="Wang Y."/>
            <person name="Zheng X."/>
            <person name="Cao C."/>
            <person name="Yi Q."/>
            <person name="Zhu Y."/>
            <person name="Wang L."/>
            <person name="Dong Z."/>
            <person name="Huang Y."/>
            <person name="Huang L."/>
            <person name="Du W."/>
        </authorList>
    </citation>
    <scope>NUCLEOTIDE SEQUENCE [LARGE SCALE GENOMIC DNA]</scope>
    <source>
        <strain evidence="2 3">A9-4</strain>
    </source>
</reference>
<proteinExistence type="predicted"/>
<evidence type="ECO:0000313" key="3">
    <source>
        <dbReference type="Proteomes" id="UP000241514"/>
    </source>
</evidence>
<evidence type="ECO:0000313" key="2">
    <source>
        <dbReference type="EMBL" id="PTB89937.1"/>
    </source>
</evidence>
<accession>A0A6N4DIE9</accession>
<name>A0A6N4DIE9_9GAMM</name>
<dbReference type="EMBL" id="PYVG01000005">
    <property type="protein sequence ID" value="PTB89937.1"/>
    <property type="molecule type" value="Genomic_DNA"/>
</dbReference>
<gene>
    <name evidence="2" type="ORF">C9928_01635</name>
</gene>
<keyword evidence="1" id="KW-1133">Transmembrane helix</keyword>
<sequence length="121" mass="14087">MTCPPSYNQLGRRSLPESLMLADVILLLGLCFGGYLFWQGRRQAEAAQQHARRYCKQEGLQFLDLAWQASRPHRWGRRFGWQSRYNFGFSSDGESRYEGEITLLNLSLQRVSTPPYRLPTE</sequence>
<dbReference type="AlphaFoldDB" id="A0A6N4DIE9"/>
<keyword evidence="1" id="KW-0472">Membrane</keyword>
<keyword evidence="1" id="KW-0812">Transmembrane</keyword>
<dbReference type="InterPro" id="IPR021732">
    <property type="entry name" value="DUF3301"/>
</dbReference>